<dbReference type="InterPro" id="IPR036890">
    <property type="entry name" value="HATPase_C_sf"/>
</dbReference>
<protein>
    <recommendedName>
        <fullName evidence="3">histidine kinase</fullName>
        <ecNumber evidence="3">2.7.13.3</ecNumber>
    </recommendedName>
</protein>
<dbReference type="Pfam" id="PF02518">
    <property type="entry name" value="HATPase_c"/>
    <property type="match status" value="1"/>
</dbReference>
<keyword evidence="13" id="KW-0902">Two-component regulatory system</keyword>
<dbReference type="SMART" id="SM00304">
    <property type="entry name" value="HAMP"/>
    <property type="match status" value="1"/>
</dbReference>
<dbReference type="InterPro" id="IPR036097">
    <property type="entry name" value="HisK_dim/P_sf"/>
</dbReference>
<keyword evidence="12 16" id="KW-1133">Transmembrane helix</keyword>
<dbReference type="InterPro" id="IPR003594">
    <property type="entry name" value="HATPase_dom"/>
</dbReference>
<dbReference type="EC" id="2.7.13.3" evidence="3"/>
<evidence type="ECO:0000256" key="4">
    <source>
        <dbReference type="ARBA" id="ARBA00022475"/>
    </source>
</evidence>
<feature type="domain" description="Histidine kinase" evidence="17">
    <location>
        <begin position="304"/>
        <end position="513"/>
    </location>
</feature>
<dbReference type="PROSITE" id="PS50109">
    <property type="entry name" value="HIS_KIN"/>
    <property type="match status" value="1"/>
</dbReference>
<keyword evidence="5" id="KW-0997">Cell inner membrane</keyword>
<evidence type="ECO:0000256" key="8">
    <source>
        <dbReference type="ARBA" id="ARBA00022692"/>
    </source>
</evidence>
<keyword evidence="7" id="KW-0808">Transferase</keyword>
<dbReference type="Pfam" id="PF00512">
    <property type="entry name" value="HisKA"/>
    <property type="match status" value="1"/>
</dbReference>
<dbReference type="SMART" id="SM00388">
    <property type="entry name" value="HisKA"/>
    <property type="match status" value="1"/>
</dbReference>
<dbReference type="GO" id="GO:0005886">
    <property type="term" value="C:plasma membrane"/>
    <property type="evidence" value="ECO:0007669"/>
    <property type="project" value="UniProtKB-SubCell"/>
</dbReference>
<dbReference type="Gene3D" id="1.10.287.130">
    <property type="match status" value="1"/>
</dbReference>
<evidence type="ECO:0000256" key="11">
    <source>
        <dbReference type="ARBA" id="ARBA00022840"/>
    </source>
</evidence>
<dbReference type="InterPro" id="IPR003661">
    <property type="entry name" value="HisK_dim/P_dom"/>
</dbReference>
<evidence type="ECO:0000256" key="16">
    <source>
        <dbReference type="SAM" id="Phobius"/>
    </source>
</evidence>
<dbReference type="RefSeq" id="WP_245689563.1">
    <property type="nucleotide sequence ID" value="NZ_FNCV01000016.1"/>
</dbReference>
<name>A0A1G8FSG2_9PROT</name>
<dbReference type="SUPFAM" id="SSF55874">
    <property type="entry name" value="ATPase domain of HSP90 chaperone/DNA topoisomerase II/histidine kinase"/>
    <property type="match status" value="1"/>
</dbReference>
<feature type="region of interest" description="Disordered" evidence="15">
    <location>
        <begin position="135"/>
        <end position="179"/>
    </location>
</feature>
<evidence type="ECO:0000256" key="9">
    <source>
        <dbReference type="ARBA" id="ARBA00022741"/>
    </source>
</evidence>
<evidence type="ECO:0000256" key="10">
    <source>
        <dbReference type="ARBA" id="ARBA00022777"/>
    </source>
</evidence>
<feature type="domain" description="HAMP" evidence="18">
    <location>
        <begin position="244"/>
        <end position="296"/>
    </location>
</feature>
<dbReference type="GO" id="GO:0000155">
    <property type="term" value="F:phosphorelay sensor kinase activity"/>
    <property type="evidence" value="ECO:0007669"/>
    <property type="project" value="InterPro"/>
</dbReference>
<feature type="compositionally biased region" description="Low complexity" evidence="15">
    <location>
        <begin position="500"/>
        <end position="515"/>
    </location>
</feature>
<keyword evidence="4" id="KW-1003">Cell membrane</keyword>
<evidence type="ECO:0000256" key="15">
    <source>
        <dbReference type="SAM" id="MobiDB-lite"/>
    </source>
</evidence>
<evidence type="ECO:0000256" key="14">
    <source>
        <dbReference type="ARBA" id="ARBA00023136"/>
    </source>
</evidence>
<dbReference type="Pfam" id="PF00672">
    <property type="entry name" value="HAMP"/>
    <property type="match status" value="1"/>
</dbReference>
<sequence length="523" mass="55938">MTLPRLRRLRPDSLAGWLAVLLLATLILSGGLLSAIFLGQRGDLGRRAAAGPALERLTEAHQQLAALSGMERQRLAHTLRSPAFHLFVGPEPLVLPPGPEAPASRLERRLAISLGERLDLFPQAAAVLINPETTDPRLRLPERPGFGWRGGRGGRGGPPRLGPDGGDGDQPPSGPERWLDHLQRQAGPAGTVLLVSLPLPDGEVLNAVAVLAPPLPPHPGTLPLLALPLLVLLGVAAVALVALRRATRPLERLAAAAERVGIDLNAPPLSESGPGEVRRASHAFNRMQERLARFVTDRTRMLAAISHDLRTPITRLRLRAELIDDEEMRERMIADLDEMEEMIAATLAFARDEAAGEDLEAVDPARLLGDLTKSFAEAGAKVRLDDRRPAGDRQPIAGRPMALRRAFANLIDNAMKYGGEARLTLLAGGDELVVEIDDNGPGLPEEALEEVFRPFHRLEGSRSRQTGGAGLGLAVVRSVVRGHGGDVRLANRPPRPPDDPGGLTARVALPANAAPARDDSPEG</sequence>
<evidence type="ECO:0000256" key="1">
    <source>
        <dbReference type="ARBA" id="ARBA00000085"/>
    </source>
</evidence>
<evidence type="ECO:0000313" key="19">
    <source>
        <dbReference type="EMBL" id="SDH85073.1"/>
    </source>
</evidence>
<organism evidence="19 20">
    <name type="scientific">Roseospirillum parvum</name>
    <dbReference type="NCBI Taxonomy" id="83401"/>
    <lineage>
        <taxon>Bacteria</taxon>
        <taxon>Pseudomonadati</taxon>
        <taxon>Pseudomonadota</taxon>
        <taxon>Alphaproteobacteria</taxon>
        <taxon>Rhodospirillales</taxon>
        <taxon>Rhodospirillaceae</taxon>
        <taxon>Roseospirillum</taxon>
    </lineage>
</organism>
<dbReference type="CDD" id="cd00075">
    <property type="entry name" value="HATPase"/>
    <property type="match status" value="1"/>
</dbReference>
<dbReference type="SUPFAM" id="SSF47384">
    <property type="entry name" value="Homodimeric domain of signal transducing histidine kinase"/>
    <property type="match status" value="1"/>
</dbReference>
<feature type="compositionally biased region" description="Gly residues" evidence="15">
    <location>
        <begin position="147"/>
        <end position="165"/>
    </location>
</feature>
<feature type="transmembrane region" description="Helical" evidence="16">
    <location>
        <begin position="222"/>
        <end position="243"/>
    </location>
</feature>
<evidence type="ECO:0000256" key="5">
    <source>
        <dbReference type="ARBA" id="ARBA00022519"/>
    </source>
</evidence>
<gene>
    <name evidence="19" type="ORF">SAMN05421742_1167</name>
</gene>
<keyword evidence="20" id="KW-1185">Reference proteome</keyword>
<evidence type="ECO:0000256" key="13">
    <source>
        <dbReference type="ARBA" id="ARBA00023012"/>
    </source>
</evidence>
<keyword evidence="14 16" id="KW-0472">Membrane</keyword>
<keyword evidence="10 19" id="KW-0418">Kinase</keyword>
<evidence type="ECO:0000313" key="20">
    <source>
        <dbReference type="Proteomes" id="UP000217076"/>
    </source>
</evidence>
<evidence type="ECO:0000259" key="17">
    <source>
        <dbReference type="PROSITE" id="PS50109"/>
    </source>
</evidence>
<dbReference type="PANTHER" id="PTHR44936">
    <property type="entry name" value="SENSOR PROTEIN CREC"/>
    <property type="match status" value="1"/>
</dbReference>
<dbReference type="InterPro" id="IPR003660">
    <property type="entry name" value="HAMP_dom"/>
</dbReference>
<evidence type="ECO:0000259" key="18">
    <source>
        <dbReference type="PROSITE" id="PS50885"/>
    </source>
</evidence>
<keyword evidence="9" id="KW-0547">Nucleotide-binding</keyword>
<comment type="subcellular location">
    <subcellularLocation>
        <location evidence="2">Cell inner membrane</location>
        <topology evidence="2">Multi-pass membrane protein</topology>
    </subcellularLocation>
</comment>
<dbReference type="Proteomes" id="UP000217076">
    <property type="component" value="Unassembled WGS sequence"/>
</dbReference>
<dbReference type="InterPro" id="IPR050980">
    <property type="entry name" value="2C_sensor_his_kinase"/>
</dbReference>
<keyword evidence="11" id="KW-0067">ATP-binding</keyword>
<evidence type="ECO:0000256" key="7">
    <source>
        <dbReference type="ARBA" id="ARBA00022679"/>
    </source>
</evidence>
<proteinExistence type="predicted"/>
<dbReference type="PRINTS" id="PR00344">
    <property type="entry name" value="BCTRLSENSOR"/>
</dbReference>
<dbReference type="Gene3D" id="3.30.565.10">
    <property type="entry name" value="Histidine kinase-like ATPase, C-terminal domain"/>
    <property type="match status" value="1"/>
</dbReference>
<reference evidence="20" key="1">
    <citation type="submission" date="2016-10" db="EMBL/GenBank/DDBJ databases">
        <authorList>
            <person name="Varghese N."/>
            <person name="Submissions S."/>
        </authorList>
    </citation>
    <scope>NUCLEOTIDE SEQUENCE [LARGE SCALE GENOMIC DNA]</scope>
    <source>
        <strain evidence="20">930I</strain>
    </source>
</reference>
<evidence type="ECO:0000256" key="3">
    <source>
        <dbReference type="ARBA" id="ARBA00012438"/>
    </source>
</evidence>
<dbReference type="PANTHER" id="PTHR44936:SF5">
    <property type="entry name" value="SENSOR HISTIDINE KINASE ENVZ"/>
    <property type="match status" value="1"/>
</dbReference>
<feature type="region of interest" description="Disordered" evidence="15">
    <location>
        <begin position="485"/>
        <end position="523"/>
    </location>
</feature>
<accession>A0A1G8FSG2</accession>
<dbReference type="GO" id="GO:0005524">
    <property type="term" value="F:ATP binding"/>
    <property type="evidence" value="ECO:0007669"/>
    <property type="project" value="UniProtKB-KW"/>
</dbReference>
<evidence type="ECO:0000256" key="12">
    <source>
        <dbReference type="ARBA" id="ARBA00022989"/>
    </source>
</evidence>
<keyword evidence="8 16" id="KW-0812">Transmembrane</keyword>
<evidence type="ECO:0000256" key="6">
    <source>
        <dbReference type="ARBA" id="ARBA00022553"/>
    </source>
</evidence>
<dbReference type="PROSITE" id="PS50885">
    <property type="entry name" value="HAMP"/>
    <property type="match status" value="1"/>
</dbReference>
<dbReference type="CDD" id="cd00082">
    <property type="entry name" value="HisKA"/>
    <property type="match status" value="1"/>
</dbReference>
<dbReference type="AlphaFoldDB" id="A0A1G8FSG2"/>
<dbReference type="CDD" id="cd06225">
    <property type="entry name" value="HAMP"/>
    <property type="match status" value="1"/>
</dbReference>
<dbReference type="InterPro" id="IPR004358">
    <property type="entry name" value="Sig_transdc_His_kin-like_C"/>
</dbReference>
<keyword evidence="6" id="KW-0597">Phosphoprotein</keyword>
<dbReference type="SMART" id="SM00387">
    <property type="entry name" value="HATPase_c"/>
    <property type="match status" value="1"/>
</dbReference>
<evidence type="ECO:0000256" key="2">
    <source>
        <dbReference type="ARBA" id="ARBA00004429"/>
    </source>
</evidence>
<dbReference type="STRING" id="83401.SAMN05421742_1167"/>
<comment type="catalytic activity">
    <reaction evidence="1">
        <text>ATP + protein L-histidine = ADP + protein N-phospho-L-histidine.</text>
        <dbReference type="EC" id="2.7.13.3"/>
    </reaction>
</comment>
<dbReference type="InterPro" id="IPR005467">
    <property type="entry name" value="His_kinase_dom"/>
</dbReference>
<dbReference type="EMBL" id="FNCV01000016">
    <property type="protein sequence ID" value="SDH85073.1"/>
    <property type="molecule type" value="Genomic_DNA"/>
</dbReference>